<proteinExistence type="predicted"/>
<feature type="transmembrane region" description="Helical" evidence="1">
    <location>
        <begin position="20"/>
        <end position="37"/>
    </location>
</feature>
<keyword evidence="1" id="KW-0472">Membrane</keyword>
<keyword evidence="1" id="KW-0812">Transmembrane</keyword>
<sequence length="38" mass="4414">MHRGETMVRSASSKRHHSPIIEYVSYLLCAMLFWSTTS</sequence>
<evidence type="ECO:0000256" key="1">
    <source>
        <dbReference type="SAM" id="Phobius"/>
    </source>
</evidence>
<reference evidence="2" key="2">
    <citation type="journal article" date="2015" name="Data Brief">
        <title>Shoot transcriptome of the giant reed, Arundo donax.</title>
        <authorList>
            <person name="Barrero R.A."/>
            <person name="Guerrero F.D."/>
            <person name="Moolhuijzen P."/>
            <person name="Goolsby J.A."/>
            <person name="Tidwell J."/>
            <person name="Bellgard S.E."/>
            <person name="Bellgard M.I."/>
        </authorList>
    </citation>
    <scope>NUCLEOTIDE SEQUENCE</scope>
    <source>
        <tissue evidence="2">Shoot tissue taken approximately 20 cm above the soil surface</tissue>
    </source>
</reference>
<dbReference type="AlphaFoldDB" id="A0A0A9H281"/>
<name>A0A0A9H281_ARUDO</name>
<protein>
    <submittedName>
        <fullName evidence="2">Uncharacterized protein</fullName>
    </submittedName>
</protein>
<reference evidence="2" key="1">
    <citation type="submission" date="2014-09" db="EMBL/GenBank/DDBJ databases">
        <authorList>
            <person name="Magalhaes I.L.F."/>
            <person name="Oliveira U."/>
            <person name="Santos F.R."/>
            <person name="Vidigal T.H.D.A."/>
            <person name="Brescovit A.D."/>
            <person name="Santos A.J."/>
        </authorList>
    </citation>
    <scope>NUCLEOTIDE SEQUENCE</scope>
    <source>
        <tissue evidence="2">Shoot tissue taken approximately 20 cm above the soil surface</tissue>
    </source>
</reference>
<evidence type="ECO:0000313" key="2">
    <source>
        <dbReference type="EMBL" id="JAE30872.1"/>
    </source>
</evidence>
<dbReference type="EMBL" id="GBRH01167024">
    <property type="protein sequence ID" value="JAE30872.1"/>
    <property type="molecule type" value="Transcribed_RNA"/>
</dbReference>
<accession>A0A0A9H281</accession>
<keyword evidence="1" id="KW-1133">Transmembrane helix</keyword>
<organism evidence="2">
    <name type="scientific">Arundo donax</name>
    <name type="common">Giant reed</name>
    <name type="synonym">Donax arundinaceus</name>
    <dbReference type="NCBI Taxonomy" id="35708"/>
    <lineage>
        <taxon>Eukaryota</taxon>
        <taxon>Viridiplantae</taxon>
        <taxon>Streptophyta</taxon>
        <taxon>Embryophyta</taxon>
        <taxon>Tracheophyta</taxon>
        <taxon>Spermatophyta</taxon>
        <taxon>Magnoliopsida</taxon>
        <taxon>Liliopsida</taxon>
        <taxon>Poales</taxon>
        <taxon>Poaceae</taxon>
        <taxon>PACMAD clade</taxon>
        <taxon>Arundinoideae</taxon>
        <taxon>Arundineae</taxon>
        <taxon>Arundo</taxon>
    </lineage>
</organism>